<organism evidence="3 4">
    <name type="scientific">Theileria orientalis</name>
    <dbReference type="NCBI Taxonomy" id="68886"/>
    <lineage>
        <taxon>Eukaryota</taxon>
        <taxon>Sar</taxon>
        <taxon>Alveolata</taxon>
        <taxon>Apicomplexa</taxon>
        <taxon>Aconoidasida</taxon>
        <taxon>Piroplasmida</taxon>
        <taxon>Theileriidae</taxon>
        <taxon>Theileria</taxon>
    </lineage>
</organism>
<name>A0A976SJL6_THEOR</name>
<dbReference type="Proteomes" id="UP000244811">
    <property type="component" value="Chromosome 4"/>
</dbReference>
<evidence type="ECO:0000256" key="1">
    <source>
        <dbReference type="SAM" id="MobiDB-lite"/>
    </source>
</evidence>
<feature type="region of interest" description="Disordered" evidence="1">
    <location>
        <begin position="221"/>
        <end position="248"/>
    </location>
</feature>
<accession>A0A976SJL6</accession>
<feature type="region of interest" description="Disordered" evidence="1">
    <location>
        <begin position="302"/>
        <end position="364"/>
    </location>
</feature>
<feature type="compositionally biased region" description="Low complexity" evidence="1">
    <location>
        <begin position="324"/>
        <end position="347"/>
    </location>
</feature>
<sequence>MQFKREFDEIFISTPLVTEGNLRGINSRNTEHDKNNENKLDEQGNKQTLGSNEAETKLFSGKSLDKVDLVTKPDAIKSYAYRPHDQHLEIGLIKGRRNGAASRPRIRNKWAGTVLDPLSPFGVGDGKFLQFRANGGHLNKRVPNTYRNNFLEYNMTGQDMSKMGIKGPFNAYLAEDTISKNESMKLPIYISMFAGTFGGTILVFWLGKMLLSAISKRKSSNRLKSGDTADGKSMSDVDPDGDLCLAESRSNNPSLLKIDYYISADNNSGSPLSDIDENEEDSDEDDVDNAINRFRSIFDVGTEDEEEGYDENTPLIQEGHKNTENSATAVTNSNSTASPTATNNDTSVSPTPTVNISYQKNVFS</sequence>
<feature type="compositionally biased region" description="Acidic residues" evidence="1">
    <location>
        <begin position="274"/>
        <end position="287"/>
    </location>
</feature>
<keyword evidence="2" id="KW-0472">Membrane</keyword>
<evidence type="ECO:0000256" key="2">
    <source>
        <dbReference type="SAM" id="Phobius"/>
    </source>
</evidence>
<gene>
    <name evidence="3" type="ORF">MACK_003970</name>
</gene>
<keyword evidence="2" id="KW-0812">Transmembrane</keyword>
<dbReference type="EMBL" id="CP056072">
    <property type="protein sequence ID" value="UVC50104.1"/>
    <property type="molecule type" value="Genomic_DNA"/>
</dbReference>
<keyword evidence="2" id="KW-1133">Transmembrane helix</keyword>
<feature type="region of interest" description="Disordered" evidence="1">
    <location>
        <begin position="21"/>
        <end position="52"/>
    </location>
</feature>
<feature type="compositionally biased region" description="Polar residues" evidence="1">
    <location>
        <begin position="348"/>
        <end position="364"/>
    </location>
</feature>
<feature type="compositionally biased region" description="Basic and acidic residues" evidence="1">
    <location>
        <begin position="29"/>
        <end position="44"/>
    </location>
</feature>
<feature type="compositionally biased region" description="Basic and acidic residues" evidence="1">
    <location>
        <begin position="224"/>
        <end position="235"/>
    </location>
</feature>
<dbReference type="AlphaFoldDB" id="A0A976SJL6"/>
<proteinExistence type="predicted"/>
<reference evidence="3" key="1">
    <citation type="submission" date="2022-07" db="EMBL/GenBank/DDBJ databases">
        <title>Evaluation of T. orientalis genome assembly methods using nanopore sequencing and analysis of variation between genomes.</title>
        <authorList>
            <person name="Yam J."/>
            <person name="Micallef M.L."/>
            <person name="Liu M."/>
            <person name="Djordjevic S.P."/>
            <person name="Bogema D.R."/>
            <person name="Jenkins C."/>
        </authorList>
    </citation>
    <scope>NUCLEOTIDE SEQUENCE</scope>
    <source>
        <strain evidence="3">Goon Nure</strain>
    </source>
</reference>
<protein>
    <submittedName>
        <fullName evidence="3">Uncharacterized protein</fullName>
    </submittedName>
</protein>
<feature type="transmembrane region" description="Helical" evidence="2">
    <location>
        <begin position="186"/>
        <end position="207"/>
    </location>
</feature>
<feature type="region of interest" description="Disordered" evidence="1">
    <location>
        <begin position="268"/>
        <end position="287"/>
    </location>
</feature>
<evidence type="ECO:0000313" key="3">
    <source>
        <dbReference type="EMBL" id="UVC50104.1"/>
    </source>
</evidence>
<evidence type="ECO:0000313" key="4">
    <source>
        <dbReference type="Proteomes" id="UP000244811"/>
    </source>
</evidence>